<evidence type="ECO:0000256" key="4">
    <source>
        <dbReference type="ARBA" id="ARBA00023163"/>
    </source>
</evidence>
<dbReference type="SUPFAM" id="SSF47413">
    <property type="entry name" value="lambda repressor-like DNA-binding domains"/>
    <property type="match status" value="1"/>
</dbReference>
<dbReference type="AlphaFoldDB" id="A0A846Z1T3"/>
<name>A0A846Z1T3_9ACTN</name>
<dbReference type="Pfam" id="PF13693">
    <property type="entry name" value="HTH_35"/>
    <property type="match status" value="1"/>
</dbReference>
<comment type="similarity">
    <text evidence="1">Belongs to the ner transcriptional regulatory family.</text>
</comment>
<dbReference type="SUPFAM" id="SSF56024">
    <property type="entry name" value="Phospholipase D/nuclease"/>
    <property type="match status" value="1"/>
</dbReference>
<dbReference type="EMBL" id="JAAXPI010000011">
    <property type="protein sequence ID" value="NKZ04353.1"/>
    <property type="molecule type" value="Genomic_DNA"/>
</dbReference>
<gene>
    <name evidence="6" type="ORF">HGB48_11380</name>
</gene>
<evidence type="ECO:0000313" key="7">
    <source>
        <dbReference type="Proteomes" id="UP000579250"/>
    </source>
</evidence>
<feature type="domain" description="HTH cro/C1-type" evidence="5">
    <location>
        <begin position="6"/>
        <end position="60"/>
    </location>
</feature>
<protein>
    <submittedName>
        <fullName evidence="6">XRE family transcriptional regulator</fullName>
    </submittedName>
</protein>
<keyword evidence="4" id="KW-0804">Transcription</keyword>
<sequence>MPNERLRAALLQRGMTLAALAEAIEVDPKTVERWITQDRTPYRRHRYAVASHLGVDETYLWPEALTKEQITSASDSELVTLYPHRWAVPRDAWGRLFAEAQDEIGILVYSGVFLAEDTGAQRILADKAKAGVRVRILLGDPESPQVADRGEDEGIGDTLASKIQYVMVLYKKLRALENVEFRLHGTVLYNSIYFADDQMFVNTHIYGIGASDAPFWHLRRLPGGEVVTTYMESFERVWEAAKPLPTGD</sequence>
<dbReference type="Proteomes" id="UP000579250">
    <property type="component" value="Unassembled WGS sequence"/>
</dbReference>
<evidence type="ECO:0000256" key="2">
    <source>
        <dbReference type="ARBA" id="ARBA00023015"/>
    </source>
</evidence>
<evidence type="ECO:0000259" key="5">
    <source>
        <dbReference type="PROSITE" id="PS50943"/>
    </source>
</evidence>
<dbReference type="InterPro" id="IPR001387">
    <property type="entry name" value="Cro/C1-type_HTH"/>
</dbReference>
<dbReference type="GO" id="GO:0003677">
    <property type="term" value="F:DNA binding"/>
    <property type="evidence" value="ECO:0007669"/>
    <property type="project" value="UniProtKB-KW"/>
</dbReference>
<evidence type="ECO:0000256" key="1">
    <source>
        <dbReference type="ARBA" id="ARBA00006157"/>
    </source>
</evidence>
<keyword evidence="7" id="KW-1185">Reference proteome</keyword>
<dbReference type="InterPro" id="IPR010982">
    <property type="entry name" value="Lambda_DNA-bd_dom_sf"/>
</dbReference>
<accession>A0A846Z1T3</accession>
<dbReference type="PROSITE" id="PS50943">
    <property type="entry name" value="HTH_CROC1"/>
    <property type="match status" value="1"/>
</dbReference>
<organism evidence="6 7">
    <name type="scientific">Actinomadura latina</name>
    <dbReference type="NCBI Taxonomy" id="163603"/>
    <lineage>
        <taxon>Bacteria</taxon>
        <taxon>Bacillati</taxon>
        <taxon>Actinomycetota</taxon>
        <taxon>Actinomycetes</taxon>
        <taxon>Streptosporangiales</taxon>
        <taxon>Thermomonosporaceae</taxon>
        <taxon>Actinomadura</taxon>
    </lineage>
</organism>
<dbReference type="SMART" id="SM00530">
    <property type="entry name" value="HTH_XRE"/>
    <property type="match status" value="1"/>
</dbReference>
<proteinExistence type="inferred from homology"/>
<keyword evidence="2" id="KW-0805">Transcription regulation</keyword>
<keyword evidence="3" id="KW-0238">DNA-binding</keyword>
<dbReference type="CDD" id="cd00093">
    <property type="entry name" value="HTH_XRE"/>
    <property type="match status" value="1"/>
</dbReference>
<dbReference type="Gene3D" id="1.10.260.40">
    <property type="entry name" value="lambda repressor-like DNA-binding domains"/>
    <property type="match status" value="1"/>
</dbReference>
<dbReference type="RefSeq" id="WP_067635946.1">
    <property type="nucleotide sequence ID" value="NZ_JAAXPI010000011.1"/>
</dbReference>
<reference evidence="6 7" key="1">
    <citation type="submission" date="2020-04" db="EMBL/GenBank/DDBJ databases">
        <title>MicrobeNet Type strains.</title>
        <authorList>
            <person name="Nicholson A.C."/>
        </authorList>
    </citation>
    <scope>NUCLEOTIDE SEQUENCE [LARGE SCALE GENOMIC DNA]</scope>
    <source>
        <strain evidence="6 7">ATCC BAA-277</strain>
    </source>
</reference>
<dbReference type="InterPro" id="IPR038722">
    <property type="entry name" value="Ner_HTH_dom"/>
</dbReference>
<evidence type="ECO:0000256" key="3">
    <source>
        <dbReference type="ARBA" id="ARBA00023125"/>
    </source>
</evidence>
<evidence type="ECO:0000313" key="6">
    <source>
        <dbReference type="EMBL" id="NKZ04353.1"/>
    </source>
</evidence>
<comment type="caution">
    <text evidence="6">The sequence shown here is derived from an EMBL/GenBank/DDBJ whole genome shotgun (WGS) entry which is preliminary data.</text>
</comment>